<dbReference type="EMBL" id="MT732450">
    <property type="protein sequence ID" value="QQO97252.1"/>
    <property type="molecule type" value="Genomic_DNA"/>
</dbReference>
<gene>
    <name evidence="1" type="ORF">Colly1_150</name>
</gene>
<reference evidence="1" key="1">
    <citation type="submission" date="2020-07" db="EMBL/GenBank/DDBJ databases">
        <title>Highly diverse flavobacterial phages as mortality factor during North Sea spring blooms.</title>
        <authorList>
            <person name="Bartlau N."/>
            <person name="Wichels A."/>
            <person name="Krohne G."/>
            <person name="Adriaenssens E.M."/>
            <person name="Heins A."/>
            <person name="Fuchs B.M."/>
            <person name="Amann R."/>
            <person name="Moraru C."/>
        </authorList>
    </citation>
    <scope>NUCLEOTIDE SEQUENCE</scope>
</reference>
<keyword evidence="2" id="KW-1185">Reference proteome</keyword>
<organism evidence="1 2">
    <name type="scientific">Maribacter phage Colly_1</name>
    <dbReference type="NCBI Taxonomy" id="2745691"/>
    <lineage>
        <taxon>Viruses</taxon>
        <taxon>Duplodnaviria</taxon>
        <taxon>Heunggongvirae</taxon>
        <taxon>Uroviricota</taxon>
        <taxon>Caudoviricetes</taxon>
        <taxon>Molycolviridae</taxon>
        <taxon>Mollyvirus</taxon>
        <taxon>Mollyvirus colly</taxon>
    </lineage>
</organism>
<evidence type="ECO:0000313" key="2">
    <source>
        <dbReference type="Proteomes" id="UP000693899"/>
    </source>
</evidence>
<name>A0A8E4UXW0_9CAUD</name>
<accession>A0A8E4UXW0</accession>
<evidence type="ECO:0000313" key="1">
    <source>
        <dbReference type="EMBL" id="QQO97252.1"/>
    </source>
</evidence>
<protein>
    <submittedName>
        <fullName evidence="1">Uncharacterized protein</fullName>
    </submittedName>
</protein>
<proteinExistence type="predicted"/>
<dbReference type="Proteomes" id="UP000693899">
    <property type="component" value="Segment"/>
</dbReference>
<sequence>MGKTIKYKKEIDSILREVLYEDWMTEEEYSEFITSLLQESKISYEDLAADLDKGIANGHSLEWQVQITKNTWKGLHRNPSKQC</sequence>